<comment type="subcellular location">
    <subcellularLocation>
        <location evidence="3">Secreted</location>
    </subcellularLocation>
</comment>
<evidence type="ECO:0000256" key="11">
    <source>
        <dbReference type="ARBA" id="ARBA00023026"/>
    </source>
</evidence>
<keyword evidence="12" id="KW-0482">Metalloprotease</keyword>
<keyword evidence="11" id="KW-0843">Virulence</keyword>
<evidence type="ECO:0000256" key="9">
    <source>
        <dbReference type="ARBA" id="ARBA00022801"/>
    </source>
</evidence>
<dbReference type="PANTHER" id="PTHR11705:SF143">
    <property type="entry name" value="SLL0236 PROTEIN"/>
    <property type="match status" value="1"/>
</dbReference>
<keyword evidence="9" id="KW-0378">Hydrolase</keyword>
<keyword evidence="13" id="KW-0865">Zymogen</keyword>
<dbReference type="GO" id="GO:0006508">
    <property type="term" value="P:proteolysis"/>
    <property type="evidence" value="ECO:0007669"/>
    <property type="project" value="UniProtKB-KW"/>
</dbReference>
<dbReference type="CDD" id="cd03860">
    <property type="entry name" value="M14_CP_A-B_like"/>
    <property type="match status" value="1"/>
</dbReference>
<evidence type="ECO:0000313" key="17">
    <source>
        <dbReference type="Proteomes" id="UP000294847"/>
    </source>
</evidence>
<comment type="function">
    <text evidence="2">Extracellular metalloprotease that contributes to pathogenicity.</text>
</comment>
<dbReference type="PANTHER" id="PTHR11705">
    <property type="entry name" value="PROTEASE FAMILY M14 CARBOXYPEPTIDASE A,B"/>
    <property type="match status" value="1"/>
</dbReference>
<name>A0A4P7NPV7_PYROR</name>
<evidence type="ECO:0000256" key="2">
    <source>
        <dbReference type="ARBA" id="ARBA00003091"/>
    </source>
</evidence>
<dbReference type="GO" id="GO:0004181">
    <property type="term" value="F:metallocarboxypeptidase activity"/>
    <property type="evidence" value="ECO:0007669"/>
    <property type="project" value="InterPro"/>
</dbReference>
<comment type="cofactor">
    <cofactor evidence="1">
        <name>Zn(2+)</name>
        <dbReference type="ChEBI" id="CHEBI:29105"/>
    </cofactor>
</comment>
<keyword evidence="10" id="KW-0862">Zinc</keyword>
<dbReference type="SUPFAM" id="SSF53187">
    <property type="entry name" value="Zn-dependent exopeptidases"/>
    <property type="match status" value="1"/>
</dbReference>
<dbReference type="InterPro" id="IPR057247">
    <property type="entry name" value="CARBOXYPEPT_ZN_2"/>
</dbReference>
<gene>
    <name evidence="16" type="ORF">PoMZ_06131</name>
</gene>
<evidence type="ECO:0000313" key="16">
    <source>
        <dbReference type="EMBL" id="QBZ64433.1"/>
    </source>
</evidence>
<accession>A0A4P7NPV7</accession>
<dbReference type="Pfam" id="PF00246">
    <property type="entry name" value="Peptidase_M14"/>
    <property type="match status" value="1"/>
</dbReference>
<dbReference type="AlphaFoldDB" id="A0A4P7NPV7"/>
<dbReference type="PRINTS" id="PR00765">
    <property type="entry name" value="CRBOXYPTASEA"/>
</dbReference>
<dbReference type="GO" id="GO:0005576">
    <property type="term" value="C:extracellular region"/>
    <property type="evidence" value="ECO:0007669"/>
    <property type="project" value="UniProtKB-SubCell"/>
</dbReference>
<evidence type="ECO:0000256" key="3">
    <source>
        <dbReference type="ARBA" id="ARBA00004613"/>
    </source>
</evidence>
<evidence type="ECO:0000256" key="14">
    <source>
        <dbReference type="PROSITE-ProRule" id="PRU01379"/>
    </source>
</evidence>
<evidence type="ECO:0000256" key="8">
    <source>
        <dbReference type="ARBA" id="ARBA00022729"/>
    </source>
</evidence>
<keyword evidence="8" id="KW-0732">Signal</keyword>
<feature type="domain" description="Peptidase M14" evidence="15">
    <location>
        <begin position="121"/>
        <end position="433"/>
    </location>
</feature>
<feature type="active site" description="Proton donor/acceptor" evidence="14">
    <location>
        <position position="397"/>
    </location>
</feature>
<evidence type="ECO:0000256" key="13">
    <source>
        <dbReference type="ARBA" id="ARBA00023145"/>
    </source>
</evidence>
<evidence type="ECO:0000256" key="1">
    <source>
        <dbReference type="ARBA" id="ARBA00001947"/>
    </source>
</evidence>
<dbReference type="PROSITE" id="PS52035">
    <property type="entry name" value="PEPTIDASE_M14"/>
    <property type="match status" value="1"/>
</dbReference>
<keyword evidence="6" id="KW-0645">Protease</keyword>
<dbReference type="FunFam" id="3.40.630.10:FF:000165">
    <property type="entry name" value="Glucan 1,4-alpha-glucosidase, putative"/>
    <property type="match status" value="1"/>
</dbReference>
<proteinExistence type="inferred from homology"/>
<evidence type="ECO:0000256" key="4">
    <source>
        <dbReference type="ARBA" id="ARBA00005988"/>
    </source>
</evidence>
<dbReference type="SMART" id="SM00631">
    <property type="entry name" value="Zn_pept"/>
    <property type="match status" value="1"/>
</dbReference>
<dbReference type="InterPro" id="IPR000834">
    <property type="entry name" value="Peptidase_M14"/>
</dbReference>
<sequence length="445" mass="50105">MKSAVITAISLLSRLAAASVVASDVPRDEKISFDGHQVFRITDAPRGIENELGEFFATRSGRSVDVVVPPSEVSAFMKRGLKTQLLDADIGDKFRREAEPGSYDRALHKRGDLPDLSWYDSYHPYEDHLQYWEDLQAAFPNNSRISELPGKSYEGRSLHVFEMWGDKGKAGDKPAVLWHGTVHAREWITTMTVEYLTWQLINGYKNGDVNATTALDEFDFYIVPFHNPDGFVYTQTTNRLWRKNRQPRSNTTCIGTDNNRNWNYEWDFPIEDGQVASNPCSETFKGLTGGDTPENQALVTLSRELASRPKGIRLYIDWHSYSQLILLPWGFSCDPALLPANLPRQREVGAGYASAIDAVSGKFYEVGPSCEILYYSSGTGRDYHHGAHNATFSWSVELRPGRSSSNGFVLPPEEIRPTSEEHWAGIQWVLNDIRKDGKGSCARRA</sequence>
<protein>
    <recommendedName>
        <fullName evidence="15">Peptidase M14 domain-containing protein</fullName>
    </recommendedName>
</protein>
<comment type="similarity">
    <text evidence="4 14">Belongs to the peptidase M14 family.</text>
</comment>
<evidence type="ECO:0000256" key="7">
    <source>
        <dbReference type="ARBA" id="ARBA00022723"/>
    </source>
</evidence>
<reference evidence="16 17" key="1">
    <citation type="journal article" date="2019" name="Mol. Biol. Evol.">
        <title>Blast fungal genomes show frequent chromosomal changes, gene gains and losses, and effector gene turnover.</title>
        <authorList>
            <person name="Gomez Luciano L.B."/>
            <person name="Jason Tsai I."/>
            <person name="Chuma I."/>
            <person name="Tosa Y."/>
            <person name="Chen Y.H."/>
            <person name="Li J.Y."/>
            <person name="Li M.Y."/>
            <person name="Jade Lu M.Y."/>
            <person name="Nakayashiki H."/>
            <person name="Li W.H."/>
        </authorList>
    </citation>
    <scope>NUCLEOTIDE SEQUENCE [LARGE SCALE GENOMIC DNA]</scope>
    <source>
        <strain evidence="16">MZ5-1-6</strain>
    </source>
</reference>
<evidence type="ECO:0000256" key="6">
    <source>
        <dbReference type="ARBA" id="ARBA00022670"/>
    </source>
</evidence>
<organism evidence="16 17">
    <name type="scientific">Pyricularia oryzae</name>
    <name type="common">Rice blast fungus</name>
    <name type="synonym">Magnaporthe oryzae</name>
    <dbReference type="NCBI Taxonomy" id="318829"/>
    <lineage>
        <taxon>Eukaryota</taxon>
        <taxon>Fungi</taxon>
        <taxon>Dikarya</taxon>
        <taxon>Ascomycota</taxon>
        <taxon>Pezizomycotina</taxon>
        <taxon>Sordariomycetes</taxon>
        <taxon>Sordariomycetidae</taxon>
        <taxon>Magnaporthales</taxon>
        <taxon>Pyriculariaceae</taxon>
        <taxon>Pyricularia</taxon>
    </lineage>
</organism>
<keyword evidence="5" id="KW-0964">Secreted</keyword>
<dbReference type="VEuPathDB" id="FungiDB:M_BR32_EuGene_00074341"/>
<dbReference type="GO" id="GO:0008270">
    <property type="term" value="F:zinc ion binding"/>
    <property type="evidence" value="ECO:0007669"/>
    <property type="project" value="InterPro"/>
</dbReference>
<evidence type="ECO:0000256" key="5">
    <source>
        <dbReference type="ARBA" id="ARBA00022525"/>
    </source>
</evidence>
<keyword evidence="7" id="KW-0479">Metal-binding</keyword>
<evidence type="ECO:0000256" key="12">
    <source>
        <dbReference type="ARBA" id="ARBA00023049"/>
    </source>
</evidence>
<evidence type="ECO:0000256" key="10">
    <source>
        <dbReference type="ARBA" id="ARBA00022833"/>
    </source>
</evidence>
<dbReference type="EMBL" id="CP034209">
    <property type="protein sequence ID" value="QBZ64433.1"/>
    <property type="molecule type" value="Genomic_DNA"/>
</dbReference>
<evidence type="ECO:0000259" key="15">
    <source>
        <dbReference type="PROSITE" id="PS52035"/>
    </source>
</evidence>
<dbReference type="Proteomes" id="UP000294847">
    <property type="component" value="Chromosome 6"/>
</dbReference>
<dbReference type="PROSITE" id="PS00133">
    <property type="entry name" value="CARBOXYPEPT_ZN_2"/>
    <property type="match status" value="1"/>
</dbReference>
<dbReference type="Gene3D" id="3.40.630.10">
    <property type="entry name" value="Zn peptidases"/>
    <property type="match status" value="1"/>
</dbReference>